<evidence type="ECO:0000313" key="2">
    <source>
        <dbReference type="Proteomes" id="UP000018545"/>
    </source>
</evidence>
<dbReference type="AlphaFoldDB" id="V5TXA1"/>
<evidence type="ECO:0000313" key="1">
    <source>
        <dbReference type="EMBL" id="AHB69768.1"/>
    </source>
</evidence>
<dbReference type="KEGG" id="csi:P262_01983"/>
<name>V5TXA1_9ENTR</name>
<organism evidence="1 2">
    <name type="scientific">Cronobacter malonaticus</name>
    <dbReference type="NCBI Taxonomy" id="413503"/>
    <lineage>
        <taxon>Bacteria</taxon>
        <taxon>Pseudomonadati</taxon>
        <taxon>Pseudomonadota</taxon>
        <taxon>Gammaproteobacteria</taxon>
        <taxon>Enterobacterales</taxon>
        <taxon>Enterobacteriaceae</taxon>
        <taxon>Cronobacter</taxon>
    </lineage>
</organism>
<sequence>MGVAQHKQKMRCPAWRCLSPCEYSYGRTENVLAYFHDEEKMK</sequence>
<proteinExistence type="predicted"/>
<accession>V5TXA1</accession>
<dbReference type="PATRIC" id="fig|1401659.3.peg.1398"/>
<dbReference type="EMBL" id="CP006731">
    <property type="protein sequence ID" value="AHB69768.1"/>
    <property type="molecule type" value="Genomic_DNA"/>
</dbReference>
<dbReference type="Proteomes" id="UP000018545">
    <property type="component" value="Chromosome"/>
</dbReference>
<dbReference type="HOGENOM" id="CLU_3250261_0_0_6"/>
<gene>
    <name evidence="1" type="ORF">P262_01983</name>
</gene>
<reference evidence="1 2" key="1">
    <citation type="journal article" date="2014" name="Genome Announc.">
        <title>Complete Genome Sequence of Cronobacter sakazakii Strain CMCC 45402.</title>
        <authorList>
            <person name="Zhao Z."/>
            <person name="Wang L."/>
            <person name="Wang B."/>
            <person name="Liang H."/>
            <person name="Ye Q."/>
            <person name="Zeng M."/>
        </authorList>
    </citation>
    <scope>NUCLEOTIDE SEQUENCE [LARGE SCALE GENOMIC DNA]</scope>
    <source>
        <strain evidence="2">45402</strain>
    </source>
</reference>
<protein>
    <submittedName>
        <fullName evidence="1">Uncharacterized protein</fullName>
    </submittedName>
</protein>